<evidence type="ECO:0000313" key="1">
    <source>
        <dbReference type="EMBL" id="MBD0778039.1"/>
    </source>
</evidence>
<evidence type="ECO:0008006" key="3">
    <source>
        <dbReference type="Google" id="ProtNLM"/>
    </source>
</evidence>
<proteinExistence type="predicted"/>
<accession>A0ABR7V291</accession>
<name>A0ABR7V291_9FLAO</name>
<evidence type="ECO:0000313" key="2">
    <source>
        <dbReference type="Proteomes" id="UP001166021"/>
    </source>
</evidence>
<organism evidence="1 2">
    <name type="scientific">Maribacter aquimaris</name>
    <dbReference type="NCBI Taxonomy" id="2737171"/>
    <lineage>
        <taxon>Bacteria</taxon>
        <taxon>Pseudomonadati</taxon>
        <taxon>Bacteroidota</taxon>
        <taxon>Flavobacteriia</taxon>
        <taxon>Flavobacteriales</taxon>
        <taxon>Flavobacteriaceae</taxon>
        <taxon>Maribacter</taxon>
    </lineage>
</organism>
<comment type="caution">
    <text evidence="1">The sequence shown here is derived from an EMBL/GenBank/DDBJ whole genome shotgun (WGS) entry which is preliminary data.</text>
</comment>
<gene>
    <name evidence="1" type="ORF">HPE56_09560</name>
</gene>
<protein>
    <recommendedName>
        <fullName evidence="3">Lipocalin-like domain-containing protein</fullName>
    </recommendedName>
</protein>
<dbReference type="RefSeq" id="WP_188243552.1">
    <property type="nucleotide sequence ID" value="NZ_JABTCF010000005.1"/>
</dbReference>
<sequence>MKKLFSFLAIVGIIFASNCSRIPENNDPVIGIWTSSSALTSSDTGKVSTRFEWIFNDAYLGRYHIKENGVVVAKTDFSWKEVDGVYTICYPGLEDKPDDKVTMKDTPEQASLIDDKGNIIAVRE</sequence>
<dbReference type="EMBL" id="JABTCF010000005">
    <property type="protein sequence ID" value="MBD0778039.1"/>
    <property type="molecule type" value="Genomic_DNA"/>
</dbReference>
<keyword evidence="2" id="KW-1185">Reference proteome</keyword>
<dbReference type="Proteomes" id="UP001166021">
    <property type="component" value="Unassembled WGS sequence"/>
</dbReference>
<reference evidence="1" key="1">
    <citation type="submission" date="2020-05" db="EMBL/GenBank/DDBJ databases">
        <title>The draft genome sequence of Maribacter sp. ANRC-HE7.</title>
        <authorList>
            <person name="Mu L."/>
        </authorList>
    </citation>
    <scope>NUCLEOTIDE SEQUENCE</scope>
    <source>
        <strain evidence="1">ANRC-HE7</strain>
    </source>
</reference>